<protein>
    <submittedName>
        <fullName evidence="2">Uncharacterized protein</fullName>
    </submittedName>
</protein>
<feature type="compositionally biased region" description="Polar residues" evidence="1">
    <location>
        <begin position="100"/>
        <end position="122"/>
    </location>
</feature>
<dbReference type="EMBL" id="JBFDAA010000010">
    <property type="protein sequence ID" value="KAL1124639.1"/>
    <property type="molecule type" value="Genomic_DNA"/>
</dbReference>
<dbReference type="AlphaFoldDB" id="A0ABD0YD89"/>
<organism evidence="2 3">
    <name type="scientific">Ranatra chinensis</name>
    <dbReference type="NCBI Taxonomy" id="642074"/>
    <lineage>
        <taxon>Eukaryota</taxon>
        <taxon>Metazoa</taxon>
        <taxon>Ecdysozoa</taxon>
        <taxon>Arthropoda</taxon>
        <taxon>Hexapoda</taxon>
        <taxon>Insecta</taxon>
        <taxon>Pterygota</taxon>
        <taxon>Neoptera</taxon>
        <taxon>Paraneoptera</taxon>
        <taxon>Hemiptera</taxon>
        <taxon>Heteroptera</taxon>
        <taxon>Panheteroptera</taxon>
        <taxon>Nepomorpha</taxon>
        <taxon>Nepidae</taxon>
        <taxon>Ranatrinae</taxon>
        <taxon>Ranatra</taxon>
    </lineage>
</organism>
<comment type="caution">
    <text evidence="2">The sequence shown here is derived from an EMBL/GenBank/DDBJ whole genome shotgun (WGS) entry which is preliminary data.</text>
</comment>
<feature type="region of interest" description="Disordered" evidence="1">
    <location>
        <begin position="80"/>
        <end position="191"/>
    </location>
</feature>
<dbReference type="Proteomes" id="UP001558652">
    <property type="component" value="Unassembled WGS sequence"/>
</dbReference>
<sequence length="218" mass="24012">MFYQSKKQETTEIDLEARTEERLVDGGCETSLGAREGPLQADLFSETAAPSEGISNWPTFPEGGAGTCRVRLRSGGVEDEASFDRGFGTLHRGRGHRTETSAVPVTTQGPRTRMKQQSTRVAENTWAPADGGRQLPAETPLEEVAVEEASWGSPDYPERREGSQHERRSVPCREARPNCPTTAEAISGGNGLTFRSAKQTTEIRKRTLLWTSFYKSHV</sequence>
<reference evidence="2 3" key="1">
    <citation type="submission" date="2024-07" db="EMBL/GenBank/DDBJ databases">
        <title>Chromosome-level genome assembly of the water stick insect Ranatra chinensis (Heteroptera: Nepidae).</title>
        <authorList>
            <person name="Liu X."/>
        </authorList>
    </citation>
    <scope>NUCLEOTIDE SEQUENCE [LARGE SCALE GENOMIC DNA]</scope>
    <source>
        <strain evidence="2">Cailab_2021Rc</strain>
        <tissue evidence="2">Muscle</tissue>
    </source>
</reference>
<evidence type="ECO:0000313" key="2">
    <source>
        <dbReference type="EMBL" id="KAL1124639.1"/>
    </source>
</evidence>
<accession>A0ABD0YD89</accession>
<evidence type="ECO:0000313" key="3">
    <source>
        <dbReference type="Proteomes" id="UP001558652"/>
    </source>
</evidence>
<name>A0ABD0YD89_9HEMI</name>
<feature type="compositionally biased region" description="Basic and acidic residues" evidence="1">
    <location>
        <begin position="156"/>
        <end position="176"/>
    </location>
</feature>
<proteinExistence type="predicted"/>
<keyword evidence="3" id="KW-1185">Reference proteome</keyword>
<evidence type="ECO:0000256" key="1">
    <source>
        <dbReference type="SAM" id="MobiDB-lite"/>
    </source>
</evidence>
<gene>
    <name evidence="2" type="ORF">AAG570_001263</name>
</gene>